<dbReference type="InterPro" id="IPR022606">
    <property type="entry name" value="DUF2914"/>
</dbReference>
<feature type="compositionally biased region" description="Polar residues" evidence="1">
    <location>
        <begin position="105"/>
        <end position="118"/>
    </location>
</feature>
<gene>
    <name evidence="4" type="ORF">GCM10007414_16760</name>
</gene>
<proteinExistence type="predicted"/>
<reference evidence="5" key="1">
    <citation type="journal article" date="2019" name="Int. J. Syst. Evol. Microbiol.">
        <title>The Global Catalogue of Microorganisms (GCM) 10K type strain sequencing project: providing services to taxonomists for standard genome sequencing and annotation.</title>
        <authorList>
            <consortium name="The Broad Institute Genomics Platform"/>
            <consortium name="The Broad Institute Genome Sequencing Center for Infectious Disease"/>
            <person name="Wu L."/>
            <person name="Ma J."/>
        </authorList>
    </citation>
    <scope>NUCLEOTIDE SEQUENCE [LARGE SCALE GENOMIC DNA]</scope>
    <source>
        <strain evidence="5">CGMCC 1.10131</strain>
    </source>
</reference>
<sequence>MAEQIKISIKLKAKPPTASAQPIVSAPKPPFDLRKISGAILLCLSLLVAIIYFVQPLTAQSIEQNDGMPEPSENAAAPMSNDAADLISSTSGPQNNQHKVPPSASPNTNNAAQPINSETRADTLPPVKSSPLSSMSLREENNKEETPAAPKPTEPASTASNTQTTHDQPAASLSKPAESAPATSDLASITKEPSQHSWFNQQLVRAQLTSNIKQREPQDELEGLDLSQLNKLYLFIELRQMQRQTVEVHWYKQQQLQASVELAIGGPRWRTYASKQFDKRSRGQWRVAIFHQQQLIFEQYFKVQ</sequence>
<comment type="caution">
    <text evidence="4">The sequence shown here is derived from an EMBL/GenBank/DDBJ whole genome shotgun (WGS) entry which is preliminary data.</text>
</comment>
<feature type="region of interest" description="Disordered" evidence="1">
    <location>
        <begin position="84"/>
        <end position="194"/>
    </location>
</feature>
<organism evidence="4 5">
    <name type="scientific">Agarivorans gilvus</name>
    <dbReference type="NCBI Taxonomy" id="680279"/>
    <lineage>
        <taxon>Bacteria</taxon>
        <taxon>Pseudomonadati</taxon>
        <taxon>Pseudomonadota</taxon>
        <taxon>Gammaproteobacteria</taxon>
        <taxon>Alteromonadales</taxon>
        <taxon>Alteromonadaceae</taxon>
        <taxon>Agarivorans</taxon>
    </lineage>
</organism>
<keyword evidence="5" id="KW-1185">Reference proteome</keyword>
<feature type="compositionally biased region" description="Polar residues" evidence="1">
    <location>
        <begin position="181"/>
        <end position="194"/>
    </location>
</feature>
<feature type="transmembrane region" description="Helical" evidence="2">
    <location>
        <begin position="36"/>
        <end position="54"/>
    </location>
</feature>
<dbReference type="RefSeq" id="WP_188407380.1">
    <property type="nucleotide sequence ID" value="NZ_BMDY01000008.1"/>
</dbReference>
<feature type="compositionally biased region" description="Basic and acidic residues" evidence="1">
    <location>
        <begin position="137"/>
        <end position="146"/>
    </location>
</feature>
<dbReference type="Pfam" id="PF11141">
    <property type="entry name" value="DUF2914"/>
    <property type="match status" value="1"/>
</dbReference>
<evidence type="ECO:0000256" key="1">
    <source>
        <dbReference type="SAM" id="MobiDB-lite"/>
    </source>
</evidence>
<dbReference type="EMBL" id="BMDY01000008">
    <property type="protein sequence ID" value="GGB04095.1"/>
    <property type="molecule type" value="Genomic_DNA"/>
</dbReference>
<feature type="compositionally biased region" description="Polar residues" evidence="1">
    <location>
        <begin position="87"/>
        <end position="98"/>
    </location>
</feature>
<feature type="domain" description="DUF2914" evidence="3">
    <location>
        <begin position="244"/>
        <end position="303"/>
    </location>
</feature>
<accession>A0ABQ1I099</accession>
<evidence type="ECO:0000256" key="2">
    <source>
        <dbReference type="SAM" id="Phobius"/>
    </source>
</evidence>
<keyword evidence="2" id="KW-0812">Transmembrane</keyword>
<evidence type="ECO:0000259" key="3">
    <source>
        <dbReference type="Pfam" id="PF11141"/>
    </source>
</evidence>
<evidence type="ECO:0000313" key="4">
    <source>
        <dbReference type="EMBL" id="GGB04095.1"/>
    </source>
</evidence>
<name>A0ABQ1I099_9ALTE</name>
<keyword evidence="2" id="KW-1133">Transmembrane helix</keyword>
<protein>
    <recommendedName>
        <fullName evidence="3">DUF2914 domain-containing protein</fullName>
    </recommendedName>
</protein>
<evidence type="ECO:0000313" key="5">
    <source>
        <dbReference type="Proteomes" id="UP000651977"/>
    </source>
</evidence>
<dbReference type="Proteomes" id="UP000651977">
    <property type="component" value="Unassembled WGS sequence"/>
</dbReference>
<keyword evidence="2" id="KW-0472">Membrane</keyword>